<dbReference type="GO" id="GO:0000712">
    <property type="term" value="P:resolution of meiotic recombination intermediates"/>
    <property type="evidence" value="ECO:0007669"/>
    <property type="project" value="TreeGrafter"/>
</dbReference>
<feature type="domain" description="MEIOB-like N-terminal" evidence="4">
    <location>
        <begin position="5"/>
        <end position="144"/>
    </location>
</feature>
<keyword evidence="5" id="KW-1185">Reference proteome</keyword>
<dbReference type="GO" id="GO:0008310">
    <property type="term" value="F:single-stranded DNA 3'-5' DNA exonuclease activity"/>
    <property type="evidence" value="ECO:0007669"/>
    <property type="project" value="TreeGrafter"/>
</dbReference>
<dbReference type="InterPro" id="IPR056880">
    <property type="entry name" value="OB_MEIOB_N"/>
</dbReference>
<gene>
    <name evidence="6" type="primary">LOC117146412</name>
</gene>
<evidence type="ECO:0000256" key="3">
    <source>
        <dbReference type="ARBA" id="ARBA00038329"/>
    </source>
</evidence>
<evidence type="ECO:0000313" key="5">
    <source>
        <dbReference type="Proteomes" id="UP000515162"/>
    </source>
</evidence>
<dbReference type="Proteomes" id="UP000515162">
    <property type="component" value="Chromosome X"/>
</dbReference>
<dbReference type="Gene3D" id="2.40.50.140">
    <property type="entry name" value="Nucleic acid-binding proteins"/>
    <property type="match status" value="1"/>
</dbReference>
<protein>
    <submittedName>
        <fullName evidence="6">Protein hold'em isoform X1</fullName>
    </submittedName>
</protein>
<dbReference type="CTD" id="31705"/>
<evidence type="ECO:0000256" key="1">
    <source>
        <dbReference type="ARBA" id="ARBA00023125"/>
    </source>
</evidence>
<dbReference type="GeneID" id="117146412"/>
<sequence length="505" mass="56959">MARRVKFQRLVEMRPTMTRFSTIALIVSKSSPNVFYDKMSGTERGVLTLTIRDSPNHLTNCKCWGQRACVDEYAAMLQIGHVVDIVGAKVMSIPFTVPGEQRYQPQATVSCALVVNEGSGYVVRHDNDDSDQITILQQLLQQPIRPLGAVLKLADVRSGLGSPDKIITTNVNLLVVVAAVRPVRQIKRKLQAPLSEVRELLQCLEVIVIDASYPEGMLLSVWQPDWIQRAQLWQPRRTVLHLIDVRVSYSNFHCSPVLSHSNCTLICENPQAAGDDCRLLLAFAATVPLTTFSGCDQAELDNMPAVASIQAQMTVRQIYSRAEGELQDPSIHQFTAVLYGMVTKFDLDGLTSHINRKCTACQRHIPRNLQDCASDACQEYFLLGNDEQRLISYFNINIHLSDQTGTLVEARLAGHPAERILGLRAEDFERLAEREKSELKWRFLLKYFEHAELYRFKGPRLVGRNPWIARMPREMLDFRSGFSAEASVGEGTTTPKDRQKQLLYC</sequence>
<reference evidence="6" key="1">
    <citation type="submission" date="2025-08" db="UniProtKB">
        <authorList>
            <consortium name="RefSeq"/>
        </authorList>
    </citation>
    <scope>IDENTIFICATION</scope>
    <source>
        <strain evidence="6">Mau12</strain>
        <tissue evidence="6">Whole Body</tissue>
    </source>
</reference>
<evidence type="ECO:0000256" key="2">
    <source>
        <dbReference type="ARBA" id="ARBA00023254"/>
    </source>
</evidence>
<dbReference type="GO" id="GO:0003697">
    <property type="term" value="F:single-stranded DNA binding"/>
    <property type="evidence" value="ECO:0007669"/>
    <property type="project" value="TreeGrafter"/>
</dbReference>
<dbReference type="InterPro" id="IPR012340">
    <property type="entry name" value="NA-bd_OB-fold"/>
</dbReference>
<comment type="similarity">
    <text evidence="3">Belongs to the MEIOB family.</text>
</comment>
<organism evidence="5 6">
    <name type="scientific">Drosophila mauritiana</name>
    <name type="common">Fruit fly</name>
    <dbReference type="NCBI Taxonomy" id="7226"/>
    <lineage>
        <taxon>Eukaryota</taxon>
        <taxon>Metazoa</taxon>
        <taxon>Ecdysozoa</taxon>
        <taxon>Arthropoda</taxon>
        <taxon>Hexapoda</taxon>
        <taxon>Insecta</taxon>
        <taxon>Pterygota</taxon>
        <taxon>Neoptera</taxon>
        <taxon>Endopterygota</taxon>
        <taxon>Diptera</taxon>
        <taxon>Brachycera</taxon>
        <taxon>Muscomorpha</taxon>
        <taxon>Ephydroidea</taxon>
        <taxon>Drosophilidae</taxon>
        <taxon>Drosophila</taxon>
        <taxon>Sophophora</taxon>
    </lineage>
</organism>
<dbReference type="PANTHER" id="PTHR21166">
    <property type="entry name" value="CELL DIVISION CONTROL PROTEIN 24 OB DOMAIN-CONTAINING PROTEIN-RELATED"/>
    <property type="match status" value="1"/>
</dbReference>
<dbReference type="AlphaFoldDB" id="A0A6P8KMU3"/>
<keyword evidence="2" id="KW-0469">Meiosis</keyword>
<keyword evidence="1" id="KW-0238">DNA-binding</keyword>
<accession>A0A6P8KMU3</accession>
<evidence type="ECO:0000313" key="6">
    <source>
        <dbReference type="RefSeq" id="XP_033168502.1"/>
    </source>
</evidence>
<proteinExistence type="inferred from homology"/>
<name>A0A6P8KMU3_DROMA</name>
<dbReference type="InterPro" id="IPR052469">
    <property type="entry name" value="MEIOB"/>
</dbReference>
<dbReference type="SUPFAM" id="SSF50249">
    <property type="entry name" value="Nucleic acid-binding proteins"/>
    <property type="match status" value="1"/>
</dbReference>
<dbReference type="RefSeq" id="XP_033168502.1">
    <property type="nucleotide sequence ID" value="XM_033312611.1"/>
</dbReference>
<evidence type="ECO:0000259" key="4">
    <source>
        <dbReference type="Pfam" id="PF24903"/>
    </source>
</evidence>
<dbReference type="Pfam" id="PF24903">
    <property type="entry name" value="OB_MEIOB_N"/>
    <property type="match status" value="1"/>
</dbReference>
<dbReference type="PANTHER" id="PTHR21166:SF2">
    <property type="entry name" value="CELL DIVISION CONTROL PROTEIN 24 OB DOMAIN-CONTAINING PROTEIN-RELATED"/>
    <property type="match status" value="1"/>
</dbReference>